<gene>
    <name evidence="4" type="ORF">E4U56_007031</name>
    <name evidence="3" type="ORF">E4U57_000878</name>
</gene>
<accession>A0A9P7MVS2</accession>
<dbReference type="AlphaFoldDB" id="A0A9P7MVS2"/>
<keyword evidence="2" id="KW-0812">Transmembrane</keyword>
<dbReference type="EMBL" id="SRPS01000062">
    <property type="protein sequence ID" value="KAG5971191.1"/>
    <property type="molecule type" value="Genomic_DNA"/>
</dbReference>
<dbReference type="EMBL" id="SRPR01000129">
    <property type="protein sequence ID" value="KAG5959143.1"/>
    <property type="molecule type" value="Genomic_DNA"/>
</dbReference>
<protein>
    <submittedName>
        <fullName evidence="4">Uncharacterized protein</fullName>
    </submittedName>
</protein>
<evidence type="ECO:0000313" key="4">
    <source>
        <dbReference type="EMBL" id="KAG5971191.1"/>
    </source>
</evidence>
<keyword evidence="2" id="KW-1133">Transmembrane helix</keyword>
<feature type="compositionally biased region" description="Basic and acidic residues" evidence="1">
    <location>
        <begin position="206"/>
        <end position="222"/>
    </location>
</feature>
<sequence length="222" mass="24607">MAPSALARARHPRGVETQVPDGTRLWIVVGVIAGILVLTGIATIIVISFIKCRRRCRRRTSTPSPYKDVSAKEWARPRLPTAKSRSDLSVADALDPEFEQQRTYLIQKSLASRARAESQDGSSQPDIRLKTPRDDLVQKPPNCLNPSNTHGRDASTAQLDKARPATQQSQRPKLPVGLADNLKEWEARVQQDGDRPLPCHPALRAEGPDMTDRNIERGRSGK</sequence>
<feature type="transmembrane region" description="Helical" evidence="2">
    <location>
        <begin position="25"/>
        <end position="50"/>
    </location>
</feature>
<comment type="caution">
    <text evidence="4">The sequence shown here is derived from an EMBL/GenBank/DDBJ whole genome shotgun (WGS) entry which is preliminary data.</text>
</comment>
<keyword evidence="5" id="KW-1185">Reference proteome</keyword>
<name>A0A9P7MVS2_9HYPO</name>
<evidence type="ECO:0000256" key="2">
    <source>
        <dbReference type="SAM" id="Phobius"/>
    </source>
</evidence>
<feature type="compositionally biased region" description="Basic and acidic residues" evidence="1">
    <location>
        <begin position="127"/>
        <end position="137"/>
    </location>
</feature>
<keyword evidence="2" id="KW-0472">Membrane</keyword>
<dbReference type="Proteomes" id="UP000742024">
    <property type="component" value="Unassembled WGS sequence"/>
</dbReference>
<dbReference type="Proteomes" id="UP000784919">
    <property type="component" value="Unassembled WGS sequence"/>
</dbReference>
<proteinExistence type="predicted"/>
<evidence type="ECO:0000313" key="6">
    <source>
        <dbReference type="Proteomes" id="UP000784919"/>
    </source>
</evidence>
<dbReference type="OrthoDB" id="4952084at2759"/>
<evidence type="ECO:0000256" key="1">
    <source>
        <dbReference type="SAM" id="MobiDB-lite"/>
    </source>
</evidence>
<organism evidence="4 6">
    <name type="scientific">Claviceps arundinis</name>
    <dbReference type="NCBI Taxonomy" id="1623583"/>
    <lineage>
        <taxon>Eukaryota</taxon>
        <taxon>Fungi</taxon>
        <taxon>Dikarya</taxon>
        <taxon>Ascomycota</taxon>
        <taxon>Pezizomycotina</taxon>
        <taxon>Sordariomycetes</taxon>
        <taxon>Hypocreomycetidae</taxon>
        <taxon>Hypocreales</taxon>
        <taxon>Clavicipitaceae</taxon>
        <taxon>Claviceps</taxon>
    </lineage>
</organism>
<reference evidence="4 5" key="1">
    <citation type="journal article" date="2020" name="bioRxiv">
        <title>Whole genome comparisons of ergot fungi reveals the divergence and evolution of species within the genus Claviceps are the result of varying mechanisms driving genome evolution and host range expansion.</title>
        <authorList>
            <person name="Wyka S.A."/>
            <person name="Mondo S.J."/>
            <person name="Liu M."/>
            <person name="Dettman J."/>
            <person name="Nalam V."/>
            <person name="Broders K.D."/>
        </authorList>
    </citation>
    <scope>NUCLEOTIDE SEQUENCE</scope>
    <source>
        <strain evidence="4">CCC 1102</strain>
        <strain evidence="3 5">LM583</strain>
    </source>
</reference>
<feature type="region of interest" description="Disordered" evidence="1">
    <location>
        <begin position="113"/>
        <end position="222"/>
    </location>
</feature>
<evidence type="ECO:0000313" key="5">
    <source>
        <dbReference type="Proteomes" id="UP000742024"/>
    </source>
</evidence>
<feature type="compositionally biased region" description="Basic and acidic residues" evidence="1">
    <location>
        <begin position="181"/>
        <end position="197"/>
    </location>
</feature>
<evidence type="ECO:0000313" key="3">
    <source>
        <dbReference type="EMBL" id="KAG5959143.1"/>
    </source>
</evidence>